<evidence type="ECO:0000256" key="4">
    <source>
        <dbReference type="ARBA" id="ARBA00023136"/>
    </source>
</evidence>
<keyword evidence="3 7" id="KW-1133">Transmembrane helix</keyword>
<reference evidence="9" key="1">
    <citation type="journal article" date="2021" name="Nat. Commun.">
        <title>Genetic determinants of endophytism in the Arabidopsis root mycobiome.</title>
        <authorList>
            <person name="Mesny F."/>
            <person name="Miyauchi S."/>
            <person name="Thiergart T."/>
            <person name="Pickel B."/>
            <person name="Atanasova L."/>
            <person name="Karlsson M."/>
            <person name="Huettel B."/>
            <person name="Barry K.W."/>
            <person name="Haridas S."/>
            <person name="Chen C."/>
            <person name="Bauer D."/>
            <person name="Andreopoulos W."/>
            <person name="Pangilinan J."/>
            <person name="LaButti K."/>
            <person name="Riley R."/>
            <person name="Lipzen A."/>
            <person name="Clum A."/>
            <person name="Drula E."/>
            <person name="Henrissat B."/>
            <person name="Kohler A."/>
            <person name="Grigoriev I.V."/>
            <person name="Martin F.M."/>
            <person name="Hacquard S."/>
        </authorList>
    </citation>
    <scope>NUCLEOTIDE SEQUENCE</scope>
    <source>
        <strain evidence="9">MPI-CAGE-CH-0243</strain>
    </source>
</reference>
<gene>
    <name evidence="9" type="ORF">B0J11DRAFT_599848</name>
</gene>
<dbReference type="InterPro" id="IPR052337">
    <property type="entry name" value="SAT4-like"/>
</dbReference>
<protein>
    <recommendedName>
        <fullName evidence="8">Rhodopsin domain-containing protein</fullName>
    </recommendedName>
</protein>
<feature type="transmembrane region" description="Helical" evidence="7">
    <location>
        <begin position="141"/>
        <end position="172"/>
    </location>
</feature>
<organism evidence="9 10">
    <name type="scientific">Dendryphion nanum</name>
    <dbReference type="NCBI Taxonomy" id="256645"/>
    <lineage>
        <taxon>Eukaryota</taxon>
        <taxon>Fungi</taxon>
        <taxon>Dikarya</taxon>
        <taxon>Ascomycota</taxon>
        <taxon>Pezizomycotina</taxon>
        <taxon>Dothideomycetes</taxon>
        <taxon>Pleosporomycetidae</taxon>
        <taxon>Pleosporales</taxon>
        <taxon>Torulaceae</taxon>
        <taxon>Dendryphion</taxon>
    </lineage>
</organism>
<keyword evidence="2 7" id="KW-0812">Transmembrane</keyword>
<sequence length="351" mass="39027">MDLSKIPVVPPPPGVTSNFENPYSMASTLLVINVVFSAIALICSALRIYTRAVVIRKVDWDDGATILGLVFSITSVVLSQMMTRHGIGRHVWDVPLSMIRTGMKYFVFATATYCVAIGFIKCTLLLLYWRNFSTAALYFKVMWWATCVLSIGYSVAGVFVSLFGCSPMAYAWDPTIPGGRCIDKSTYYVVHGWLNAVTDLAILVIPLPVVWKLQLTVYQKITLTCLFVLGSCTWVISIYRAISIIQTGEAANDFTFGIGYSAIWSNIEMLCALICACSITYRPLIKRYFVRFSSLSSSRHTEQGPTSNITKQEMNGSIALSVMRKERVREIDAESQEQIISGDGSDREAVR</sequence>
<proteinExistence type="inferred from homology"/>
<name>A0A9P9IUT1_9PLEO</name>
<keyword evidence="10" id="KW-1185">Reference proteome</keyword>
<feature type="transmembrane region" description="Helical" evidence="7">
    <location>
        <begin position="262"/>
        <end position="281"/>
    </location>
</feature>
<comment type="caution">
    <text evidence="9">The sequence shown here is derived from an EMBL/GenBank/DDBJ whole genome shotgun (WGS) entry which is preliminary data.</text>
</comment>
<feature type="transmembrane region" description="Helical" evidence="7">
    <location>
        <begin position="64"/>
        <end position="83"/>
    </location>
</feature>
<feature type="region of interest" description="Disordered" evidence="6">
    <location>
        <begin position="332"/>
        <end position="351"/>
    </location>
</feature>
<comment type="subcellular location">
    <subcellularLocation>
        <location evidence="1">Membrane</location>
        <topology evidence="1">Multi-pass membrane protein</topology>
    </subcellularLocation>
</comment>
<dbReference type="PANTHER" id="PTHR33048:SF47">
    <property type="entry name" value="INTEGRAL MEMBRANE PROTEIN-RELATED"/>
    <property type="match status" value="1"/>
</dbReference>
<evidence type="ECO:0000256" key="2">
    <source>
        <dbReference type="ARBA" id="ARBA00022692"/>
    </source>
</evidence>
<dbReference type="OrthoDB" id="444631at2759"/>
<evidence type="ECO:0000259" key="8">
    <source>
        <dbReference type="Pfam" id="PF20684"/>
    </source>
</evidence>
<evidence type="ECO:0000313" key="9">
    <source>
        <dbReference type="EMBL" id="KAH7131840.1"/>
    </source>
</evidence>
<dbReference type="InterPro" id="IPR049326">
    <property type="entry name" value="Rhodopsin_dom_fungi"/>
</dbReference>
<feature type="transmembrane region" description="Helical" evidence="7">
    <location>
        <begin position="223"/>
        <end position="242"/>
    </location>
</feature>
<accession>A0A9P9IUT1</accession>
<evidence type="ECO:0000256" key="7">
    <source>
        <dbReference type="SAM" id="Phobius"/>
    </source>
</evidence>
<comment type="similarity">
    <text evidence="5">Belongs to the SAT4 family.</text>
</comment>
<keyword evidence="4 7" id="KW-0472">Membrane</keyword>
<feature type="domain" description="Rhodopsin" evidence="8">
    <location>
        <begin position="46"/>
        <end position="287"/>
    </location>
</feature>
<evidence type="ECO:0000256" key="3">
    <source>
        <dbReference type="ARBA" id="ARBA00022989"/>
    </source>
</evidence>
<feature type="transmembrane region" description="Helical" evidence="7">
    <location>
        <begin position="103"/>
        <end position="129"/>
    </location>
</feature>
<feature type="transmembrane region" description="Helical" evidence="7">
    <location>
        <begin position="192"/>
        <end position="211"/>
    </location>
</feature>
<evidence type="ECO:0000256" key="6">
    <source>
        <dbReference type="SAM" id="MobiDB-lite"/>
    </source>
</evidence>
<dbReference type="AlphaFoldDB" id="A0A9P9IUT1"/>
<dbReference type="GO" id="GO:0016020">
    <property type="term" value="C:membrane"/>
    <property type="evidence" value="ECO:0007669"/>
    <property type="project" value="UniProtKB-SubCell"/>
</dbReference>
<evidence type="ECO:0000256" key="5">
    <source>
        <dbReference type="ARBA" id="ARBA00038359"/>
    </source>
</evidence>
<evidence type="ECO:0000313" key="10">
    <source>
        <dbReference type="Proteomes" id="UP000700596"/>
    </source>
</evidence>
<dbReference type="EMBL" id="JAGMWT010000003">
    <property type="protein sequence ID" value="KAH7131840.1"/>
    <property type="molecule type" value="Genomic_DNA"/>
</dbReference>
<dbReference type="Pfam" id="PF20684">
    <property type="entry name" value="Fung_rhodopsin"/>
    <property type="match status" value="1"/>
</dbReference>
<dbReference type="Proteomes" id="UP000700596">
    <property type="component" value="Unassembled WGS sequence"/>
</dbReference>
<evidence type="ECO:0000256" key="1">
    <source>
        <dbReference type="ARBA" id="ARBA00004141"/>
    </source>
</evidence>
<dbReference type="PANTHER" id="PTHR33048">
    <property type="entry name" value="PTH11-LIKE INTEGRAL MEMBRANE PROTEIN (AFU_ORTHOLOGUE AFUA_5G11245)"/>
    <property type="match status" value="1"/>
</dbReference>
<feature type="transmembrane region" description="Helical" evidence="7">
    <location>
        <begin position="23"/>
        <end position="43"/>
    </location>
</feature>